<gene>
    <name evidence="1" type="ORF">COLO4_12660</name>
</gene>
<evidence type="ECO:0000313" key="2">
    <source>
        <dbReference type="Proteomes" id="UP000187203"/>
    </source>
</evidence>
<reference evidence="2" key="1">
    <citation type="submission" date="2013-09" db="EMBL/GenBank/DDBJ databases">
        <title>Corchorus olitorius genome sequencing.</title>
        <authorList>
            <person name="Alam M."/>
            <person name="Haque M.S."/>
            <person name="Islam M.S."/>
            <person name="Emdad E.M."/>
            <person name="Islam M.M."/>
            <person name="Ahmed B."/>
            <person name="Halim A."/>
            <person name="Hossen Q.M.M."/>
            <person name="Hossain M.Z."/>
            <person name="Ahmed R."/>
            <person name="Khan M.M."/>
            <person name="Islam R."/>
            <person name="Rashid M.M."/>
            <person name="Khan S.A."/>
            <person name="Rahman M.S."/>
            <person name="Alam M."/>
            <person name="Yahiya A.S."/>
            <person name="Khan M.S."/>
            <person name="Azam M.S."/>
            <person name="Haque T."/>
            <person name="Lashkar M.Z.H."/>
            <person name="Akhand A.I."/>
            <person name="Morshed G."/>
            <person name="Roy S."/>
            <person name="Uddin K.S."/>
            <person name="Rabeya T."/>
            <person name="Hossain A.S."/>
            <person name="Chowdhury A."/>
            <person name="Snigdha A.R."/>
            <person name="Mortoza M.S."/>
            <person name="Matin S.A."/>
            <person name="Hoque S.M.E."/>
            <person name="Islam M.K."/>
            <person name="Roy D.K."/>
            <person name="Haider R."/>
            <person name="Moosa M.M."/>
            <person name="Elias S.M."/>
            <person name="Hasan A.M."/>
            <person name="Jahan S."/>
            <person name="Shafiuddin M."/>
            <person name="Mahmood N."/>
            <person name="Shommy N.S."/>
        </authorList>
    </citation>
    <scope>NUCLEOTIDE SEQUENCE [LARGE SCALE GENOMIC DNA]</scope>
    <source>
        <strain evidence="2">cv. O-4</strain>
    </source>
</reference>
<dbReference type="Proteomes" id="UP000187203">
    <property type="component" value="Unassembled WGS sequence"/>
</dbReference>
<keyword evidence="2" id="KW-1185">Reference proteome</keyword>
<proteinExistence type="predicted"/>
<dbReference type="AlphaFoldDB" id="A0A1R3K061"/>
<comment type="caution">
    <text evidence="1">The sequence shown here is derived from an EMBL/GenBank/DDBJ whole genome shotgun (WGS) entry which is preliminary data.</text>
</comment>
<sequence>MHFVQYDFRNSRSGFDCYVLAMAKDDQEKALIANGVEAEIIWSERLQEHNFWISIAYPDTRFLLSSRAPRFLCQSRVYISDQNDIQGASRKQNVNWRERLALQSIRNLITKEVIDVVTTSTADMGPLSLDSFRKGNLSASWKVIGVESSVEDNASSEMASVEDDYFAGLKDACSDVNDNNS</sequence>
<name>A0A1R3K061_9ROSI</name>
<dbReference type="OrthoDB" id="1746643at2759"/>
<dbReference type="STRING" id="93759.A0A1R3K061"/>
<dbReference type="EMBL" id="AWUE01014938">
    <property type="protein sequence ID" value="OMP00495.1"/>
    <property type="molecule type" value="Genomic_DNA"/>
</dbReference>
<accession>A0A1R3K061</accession>
<protein>
    <submittedName>
        <fullName evidence="1">Alpha-1,4-galacturonosyltransferase 1-like protein</fullName>
    </submittedName>
</protein>
<organism evidence="1 2">
    <name type="scientific">Corchorus olitorius</name>
    <dbReference type="NCBI Taxonomy" id="93759"/>
    <lineage>
        <taxon>Eukaryota</taxon>
        <taxon>Viridiplantae</taxon>
        <taxon>Streptophyta</taxon>
        <taxon>Embryophyta</taxon>
        <taxon>Tracheophyta</taxon>
        <taxon>Spermatophyta</taxon>
        <taxon>Magnoliopsida</taxon>
        <taxon>eudicotyledons</taxon>
        <taxon>Gunneridae</taxon>
        <taxon>Pentapetalae</taxon>
        <taxon>rosids</taxon>
        <taxon>malvids</taxon>
        <taxon>Malvales</taxon>
        <taxon>Malvaceae</taxon>
        <taxon>Grewioideae</taxon>
        <taxon>Apeibeae</taxon>
        <taxon>Corchorus</taxon>
    </lineage>
</organism>
<evidence type="ECO:0000313" key="1">
    <source>
        <dbReference type="EMBL" id="OMP00495.1"/>
    </source>
</evidence>